<dbReference type="InterPro" id="IPR034291">
    <property type="entry name" value="TMP_synthase"/>
</dbReference>
<reference evidence="13 14" key="1">
    <citation type="submission" date="2019-07" db="EMBL/GenBank/DDBJ databases">
        <title>The pathways for chlorine oxyanion respiration interact through the shared metabolite chlorate.</title>
        <authorList>
            <person name="Barnum T.P."/>
            <person name="Cheng Y."/>
            <person name="Hill K.A."/>
            <person name="Lucas L.N."/>
            <person name="Carlson H.K."/>
            <person name="Coates J.D."/>
        </authorList>
    </citation>
    <scope>NUCLEOTIDE SEQUENCE [LARGE SCALE GENOMIC DNA]</scope>
    <source>
        <strain evidence="13">UCB</strain>
    </source>
</reference>
<feature type="binding site" evidence="9">
    <location>
        <begin position="140"/>
        <end position="142"/>
    </location>
    <ligand>
        <name>2-[(2R,5Z)-2-carboxy-4-methylthiazol-5(2H)-ylidene]ethyl phosphate</name>
        <dbReference type="ChEBI" id="CHEBI:62899"/>
    </ligand>
</feature>
<evidence type="ECO:0000256" key="2">
    <source>
        <dbReference type="ARBA" id="ARBA00022679"/>
    </source>
</evidence>
<dbReference type="GO" id="GO:0000287">
    <property type="term" value="F:magnesium ion binding"/>
    <property type="evidence" value="ECO:0007669"/>
    <property type="project" value="UniProtKB-UniRule"/>
</dbReference>
<dbReference type="HAMAP" id="MF_00097">
    <property type="entry name" value="TMP_synthase"/>
    <property type="match status" value="1"/>
</dbReference>
<protein>
    <recommendedName>
        <fullName evidence="9">Thiamine-phosphate synthase</fullName>
        <shortName evidence="9">TP synthase</shortName>
        <shortName evidence="9">TPS</shortName>
        <ecNumber evidence="9">2.5.1.3</ecNumber>
    </recommendedName>
    <alternativeName>
        <fullName evidence="9">Thiamine-phosphate pyrophosphorylase</fullName>
        <shortName evidence="9">TMP pyrophosphorylase</shortName>
        <shortName evidence="9">TMP-PPase</shortName>
    </alternativeName>
</protein>
<organism evidence="13 14">
    <name type="scientific">Marinobacter vinifirmus</name>
    <dbReference type="NCBI Taxonomy" id="355591"/>
    <lineage>
        <taxon>Bacteria</taxon>
        <taxon>Pseudomonadati</taxon>
        <taxon>Pseudomonadota</taxon>
        <taxon>Gammaproteobacteria</taxon>
        <taxon>Pseudomonadales</taxon>
        <taxon>Marinobacteraceae</taxon>
        <taxon>Marinobacter</taxon>
    </lineage>
</organism>
<sequence length="222" mass="23269">MGTLSQKLQPGLYAITDNRLTPPETLLDSVEAALRGGAVLVQYRDKGSSSAERLRQATDLNSLCRNAGVPLLINDDPELAHRVGAAGVHMGQDDGAPDEARRLLGPEAIIGITCHHRLDLAQAAKSAGADYLAFGRFYNSGTKPGAPAAEATVLTEAKTLALPITAIGGITADNAEPLILAGADLLAVVGGLFGGTPTEIETRAKQFCQLFARHHPLYTHSD</sequence>
<proteinExistence type="inferred from homology"/>
<evidence type="ECO:0000256" key="6">
    <source>
        <dbReference type="ARBA" id="ARBA00047334"/>
    </source>
</evidence>
<dbReference type="SUPFAM" id="SSF51391">
    <property type="entry name" value="Thiamin phosphate synthase"/>
    <property type="match status" value="1"/>
</dbReference>
<feature type="domain" description="Thiamine phosphate synthase/TenI" evidence="12">
    <location>
        <begin position="12"/>
        <end position="191"/>
    </location>
</feature>
<keyword evidence="4 9" id="KW-0460">Magnesium</keyword>
<evidence type="ECO:0000256" key="11">
    <source>
        <dbReference type="RuleBase" id="RU004253"/>
    </source>
</evidence>
<dbReference type="GO" id="GO:0004789">
    <property type="term" value="F:thiamine-phosphate diphosphorylase activity"/>
    <property type="evidence" value="ECO:0007669"/>
    <property type="project" value="UniProtKB-UniRule"/>
</dbReference>
<dbReference type="PANTHER" id="PTHR20857:SF15">
    <property type="entry name" value="THIAMINE-PHOSPHATE SYNTHASE"/>
    <property type="match status" value="1"/>
</dbReference>
<comment type="function">
    <text evidence="9">Condenses 4-methyl-5-(beta-hydroxyethyl)thiazole monophosphate (THZ-P) and 2-methyl-4-amino-5-hydroxymethyl pyrimidine pyrophosphate (HMP-PP) to form thiamine monophosphate (TMP).</text>
</comment>
<dbReference type="GO" id="GO:0009229">
    <property type="term" value="P:thiamine diphosphate biosynthetic process"/>
    <property type="evidence" value="ECO:0007669"/>
    <property type="project" value="UniProtKB-UniRule"/>
</dbReference>
<evidence type="ECO:0000256" key="4">
    <source>
        <dbReference type="ARBA" id="ARBA00022842"/>
    </source>
</evidence>
<dbReference type="Gene3D" id="3.20.20.70">
    <property type="entry name" value="Aldolase class I"/>
    <property type="match status" value="1"/>
</dbReference>
<dbReference type="NCBIfam" id="TIGR00693">
    <property type="entry name" value="thiE"/>
    <property type="match status" value="1"/>
</dbReference>
<dbReference type="InterPro" id="IPR022998">
    <property type="entry name" value="ThiamineP_synth_TenI"/>
</dbReference>
<dbReference type="EMBL" id="VMRX01000040">
    <property type="protein sequence ID" value="TVT31555.1"/>
    <property type="molecule type" value="Genomic_DNA"/>
</dbReference>
<feature type="binding site" evidence="9">
    <location>
        <position position="74"/>
    </location>
    <ligand>
        <name>4-amino-2-methyl-5-(diphosphooxymethyl)pyrimidine</name>
        <dbReference type="ChEBI" id="CHEBI:57841"/>
    </ligand>
</feature>
<dbReference type="Proteomes" id="UP000319142">
    <property type="component" value="Unassembled WGS sequence"/>
</dbReference>
<evidence type="ECO:0000256" key="8">
    <source>
        <dbReference type="ARBA" id="ARBA00047883"/>
    </source>
</evidence>
<comment type="catalytic activity">
    <reaction evidence="6 9 10">
        <text>4-methyl-5-(2-phosphooxyethyl)-thiazole + 4-amino-2-methyl-5-(diphosphooxymethyl)pyrimidine + H(+) = thiamine phosphate + diphosphate</text>
        <dbReference type="Rhea" id="RHEA:22328"/>
        <dbReference type="ChEBI" id="CHEBI:15378"/>
        <dbReference type="ChEBI" id="CHEBI:33019"/>
        <dbReference type="ChEBI" id="CHEBI:37575"/>
        <dbReference type="ChEBI" id="CHEBI:57841"/>
        <dbReference type="ChEBI" id="CHEBI:58296"/>
        <dbReference type="EC" id="2.5.1.3"/>
    </reaction>
</comment>
<name>A0A558B4W8_9GAMM</name>
<evidence type="ECO:0000256" key="1">
    <source>
        <dbReference type="ARBA" id="ARBA00005165"/>
    </source>
</evidence>
<dbReference type="AlphaFoldDB" id="A0A558B4W8"/>
<comment type="similarity">
    <text evidence="9 10">Belongs to the thiamine-phosphate synthase family.</text>
</comment>
<feature type="binding site" evidence="9">
    <location>
        <position position="169"/>
    </location>
    <ligand>
        <name>2-[(2R,5Z)-2-carboxy-4-methylthiazol-5(2H)-ylidene]ethyl phosphate</name>
        <dbReference type="ChEBI" id="CHEBI:62899"/>
    </ligand>
</feature>
<keyword evidence="5 9" id="KW-0784">Thiamine biosynthesis</keyword>
<dbReference type="UniPathway" id="UPA00060">
    <property type="reaction ID" value="UER00141"/>
</dbReference>
<evidence type="ECO:0000259" key="12">
    <source>
        <dbReference type="Pfam" id="PF02581"/>
    </source>
</evidence>
<comment type="cofactor">
    <cofactor evidence="9">
        <name>Mg(2+)</name>
        <dbReference type="ChEBI" id="CHEBI:18420"/>
    </cofactor>
    <text evidence="9">Binds 1 Mg(2+) ion per subunit.</text>
</comment>
<evidence type="ECO:0000313" key="13">
    <source>
        <dbReference type="EMBL" id="TVT31555.1"/>
    </source>
</evidence>
<evidence type="ECO:0000256" key="10">
    <source>
        <dbReference type="RuleBase" id="RU003826"/>
    </source>
</evidence>
<comment type="catalytic activity">
    <reaction evidence="8 9 10">
        <text>2-[(2R,5Z)-2-carboxy-4-methylthiazol-5(2H)-ylidene]ethyl phosphate + 4-amino-2-methyl-5-(diphosphooxymethyl)pyrimidine + 2 H(+) = thiamine phosphate + CO2 + diphosphate</text>
        <dbReference type="Rhea" id="RHEA:47844"/>
        <dbReference type="ChEBI" id="CHEBI:15378"/>
        <dbReference type="ChEBI" id="CHEBI:16526"/>
        <dbReference type="ChEBI" id="CHEBI:33019"/>
        <dbReference type="ChEBI" id="CHEBI:37575"/>
        <dbReference type="ChEBI" id="CHEBI:57841"/>
        <dbReference type="ChEBI" id="CHEBI:62899"/>
        <dbReference type="EC" id="2.5.1.3"/>
    </reaction>
</comment>
<evidence type="ECO:0000256" key="9">
    <source>
        <dbReference type="HAMAP-Rule" id="MF_00097"/>
    </source>
</evidence>
<keyword evidence="3 9" id="KW-0479">Metal-binding</keyword>
<dbReference type="Pfam" id="PF02581">
    <property type="entry name" value="TMP-TENI"/>
    <property type="match status" value="1"/>
</dbReference>
<dbReference type="GO" id="GO:0005737">
    <property type="term" value="C:cytoplasm"/>
    <property type="evidence" value="ECO:0007669"/>
    <property type="project" value="TreeGrafter"/>
</dbReference>
<evidence type="ECO:0000313" key="14">
    <source>
        <dbReference type="Proteomes" id="UP000319142"/>
    </source>
</evidence>
<evidence type="ECO:0000256" key="7">
    <source>
        <dbReference type="ARBA" id="ARBA00047851"/>
    </source>
</evidence>
<dbReference type="InterPro" id="IPR036206">
    <property type="entry name" value="ThiamineP_synth_sf"/>
</dbReference>
<feature type="binding site" evidence="9">
    <location>
        <begin position="42"/>
        <end position="46"/>
    </location>
    <ligand>
        <name>4-amino-2-methyl-5-(diphosphooxymethyl)pyrimidine</name>
        <dbReference type="ChEBI" id="CHEBI:57841"/>
    </ligand>
</feature>
<dbReference type="CDD" id="cd00564">
    <property type="entry name" value="TMP_TenI"/>
    <property type="match status" value="1"/>
</dbReference>
<dbReference type="PANTHER" id="PTHR20857">
    <property type="entry name" value="THIAMINE-PHOSPHATE PYROPHOSPHORYLASE"/>
    <property type="match status" value="1"/>
</dbReference>
<evidence type="ECO:0000256" key="3">
    <source>
        <dbReference type="ARBA" id="ARBA00022723"/>
    </source>
</evidence>
<comment type="caution">
    <text evidence="9">Lacks conserved residue(s) required for the propagation of feature annotation.</text>
</comment>
<feature type="binding site" evidence="9">
    <location>
        <position position="143"/>
    </location>
    <ligand>
        <name>4-amino-2-methyl-5-(diphosphooxymethyl)pyrimidine</name>
        <dbReference type="ChEBI" id="CHEBI:57841"/>
    </ligand>
</feature>
<feature type="binding site" evidence="9">
    <location>
        <position position="75"/>
    </location>
    <ligand>
        <name>Mg(2+)</name>
        <dbReference type="ChEBI" id="CHEBI:18420"/>
    </ligand>
</feature>
<comment type="catalytic activity">
    <reaction evidence="7 9 10">
        <text>2-(2-carboxy-4-methylthiazol-5-yl)ethyl phosphate + 4-amino-2-methyl-5-(diphosphooxymethyl)pyrimidine + 2 H(+) = thiamine phosphate + CO2 + diphosphate</text>
        <dbReference type="Rhea" id="RHEA:47848"/>
        <dbReference type="ChEBI" id="CHEBI:15378"/>
        <dbReference type="ChEBI" id="CHEBI:16526"/>
        <dbReference type="ChEBI" id="CHEBI:33019"/>
        <dbReference type="ChEBI" id="CHEBI:37575"/>
        <dbReference type="ChEBI" id="CHEBI:57841"/>
        <dbReference type="ChEBI" id="CHEBI:62890"/>
        <dbReference type="EC" id="2.5.1.3"/>
    </reaction>
</comment>
<dbReference type="GO" id="GO:0009228">
    <property type="term" value="P:thiamine biosynthetic process"/>
    <property type="evidence" value="ECO:0007669"/>
    <property type="project" value="UniProtKB-KW"/>
</dbReference>
<gene>
    <name evidence="9" type="primary">thiE</name>
    <name evidence="13" type="ORF">FHK81_14390</name>
</gene>
<accession>A0A558B4W8</accession>
<feature type="binding site" evidence="9">
    <location>
        <position position="94"/>
    </location>
    <ligand>
        <name>Mg(2+)</name>
        <dbReference type="ChEBI" id="CHEBI:18420"/>
    </ligand>
</feature>
<keyword evidence="2 9" id="KW-0808">Transferase</keyword>
<comment type="caution">
    <text evidence="13">The sequence shown here is derived from an EMBL/GenBank/DDBJ whole genome shotgun (WGS) entry which is preliminary data.</text>
</comment>
<evidence type="ECO:0000256" key="5">
    <source>
        <dbReference type="ARBA" id="ARBA00022977"/>
    </source>
</evidence>
<comment type="pathway">
    <text evidence="1 9 11">Cofactor biosynthesis; thiamine diphosphate biosynthesis; thiamine phosphate from 4-amino-2-methyl-5-diphosphomethylpyrimidine and 4-methyl-5-(2-phosphoethyl)-thiazole: step 1/1.</text>
</comment>
<dbReference type="InterPro" id="IPR013785">
    <property type="entry name" value="Aldolase_TIM"/>
</dbReference>
<feature type="binding site" evidence="9">
    <location>
        <position position="113"/>
    </location>
    <ligand>
        <name>4-amino-2-methyl-5-(diphosphooxymethyl)pyrimidine</name>
        <dbReference type="ChEBI" id="CHEBI:57841"/>
    </ligand>
</feature>
<dbReference type="EC" id="2.5.1.3" evidence="9"/>